<protein>
    <submittedName>
        <fullName evidence="1">Uncharacterized protein</fullName>
    </submittedName>
</protein>
<keyword evidence="2" id="KW-1185">Reference proteome</keyword>
<evidence type="ECO:0000313" key="2">
    <source>
        <dbReference type="Proteomes" id="UP000661112"/>
    </source>
</evidence>
<dbReference type="EMBL" id="JACJSG010000074">
    <property type="protein sequence ID" value="MBD2505229.1"/>
    <property type="molecule type" value="Genomic_DNA"/>
</dbReference>
<proteinExistence type="predicted"/>
<sequence length="68" mass="7754">MLLIKNKNLTTKILTIDNYAETLHKKMSLSIQLALNAAKHWFALHELKQKVFPSQSTDEIHNILLGLA</sequence>
<dbReference type="Proteomes" id="UP000661112">
    <property type="component" value="Unassembled WGS sequence"/>
</dbReference>
<gene>
    <name evidence="1" type="ORF">H6G83_32290</name>
</gene>
<evidence type="ECO:0000313" key="1">
    <source>
        <dbReference type="EMBL" id="MBD2505229.1"/>
    </source>
</evidence>
<comment type="caution">
    <text evidence="1">The sequence shown here is derived from an EMBL/GenBank/DDBJ whole genome shotgun (WGS) entry which is preliminary data.</text>
</comment>
<accession>A0ABR8DDT1</accession>
<organism evidence="1 2">
    <name type="scientific">Anabaena azotica FACHB-119</name>
    <dbReference type="NCBI Taxonomy" id="947527"/>
    <lineage>
        <taxon>Bacteria</taxon>
        <taxon>Bacillati</taxon>
        <taxon>Cyanobacteriota</taxon>
        <taxon>Cyanophyceae</taxon>
        <taxon>Nostocales</taxon>
        <taxon>Nostocaceae</taxon>
        <taxon>Anabaena</taxon>
        <taxon>Anabaena azotica</taxon>
    </lineage>
</organism>
<name>A0ABR8DDT1_9NOST</name>
<dbReference type="RefSeq" id="WP_206759016.1">
    <property type="nucleotide sequence ID" value="NZ_JACJSG010000074.1"/>
</dbReference>
<reference evidence="1 2" key="1">
    <citation type="journal article" date="2020" name="ISME J.">
        <title>Comparative genomics reveals insights into cyanobacterial evolution and habitat adaptation.</title>
        <authorList>
            <person name="Chen M.Y."/>
            <person name="Teng W.K."/>
            <person name="Zhao L."/>
            <person name="Hu C.X."/>
            <person name="Zhou Y.K."/>
            <person name="Han B.P."/>
            <person name="Song L.R."/>
            <person name="Shu W.S."/>
        </authorList>
    </citation>
    <scope>NUCLEOTIDE SEQUENCE [LARGE SCALE GENOMIC DNA]</scope>
    <source>
        <strain evidence="1 2">FACHB-119</strain>
    </source>
</reference>